<name>H7CHK3_9HYME</name>
<evidence type="ECO:0000313" key="3">
    <source>
        <dbReference type="EMBL" id="BAL70301.1"/>
    </source>
</evidence>
<keyword evidence="2" id="KW-0732">Signal</keyword>
<feature type="signal peptide" evidence="2">
    <location>
        <begin position="1"/>
        <end position="24"/>
    </location>
</feature>
<feature type="chain" id="PRO_5003608586" evidence="2">
    <location>
        <begin position="25"/>
        <end position="198"/>
    </location>
</feature>
<sequence>MAINIKTSLVILLGLTWISSVINASPVEELKTEVNPNAEAALPVKTKRDASPLDADFPLQLVNSKLMKSIRDLSALGLFDGALENIIGQVTHNIQKRGTRSHASRKFQNFQRKWGGRAKKLSTPWRRQKPKTQYNHDGSVDADDDISLRYHPSRAGSLESLGTDSTGGYNSGGYDSNSDADSIAGNSLDSSDYSSSFW</sequence>
<proteinExistence type="evidence at transcript level"/>
<reference evidence="3" key="1">
    <citation type="submission" date="2012-03" db="EMBL/GenBank/DDBJ databases">
        <title>The major constituents of the venom gland of a braconid endoparasitoid, Meteorus pulchricornis.</title>
        <authorList>
            <person name="Sano T."/>
            <person name="Miura K."/>
        </authorList>
    </citation>
    <scope>NUCLEOTIDE SEQUENCE</scope>
</reference>
<protein>
    <submittedName>
        <fullName evidence="3">Uncharacterized protein</fullName>
    </submittedName>
</protein>
<accession>H7CHK3</accession>
<evidence type="ECO:0000256" key="2">
    <source>
        <dbReference type="SAM" id="SignalP"/>
    </source>
</evidence>
<organism evidence="3">
    <name type="scientific">Meteorus pulchricornis</name>
    <dbReference type="NCBI Taxonomy" id="51522"/>
    <lineage>
        <taxon>Eukaryota</taxon>
        <taxon>Metazoa</taxon>
        <taxon>Ecdysozoa</taxon>
        <taxon>Arthropoda</taxon>
        <taxon>Hexapoda</taxon>
        <taxon>Insecta</taxon>
        <taxon>Pterygota</taxon>
        <taxon>Neoptera</taxon>
        <taxon>Endopterygota</taxon>
        <taxon>Hymenoptera</taxon>
        <taxon>Apocrita</taxon>
        <taxon>Ichneumonoidea</taxon>
        <taxon>Braconidae</taxon>
        <taxon>Meteorinae</taxon>
        <taxon>Meteorus</taxon>
    </lineage>
</organism>
<evidence type="ECO:0000256" key="1">
    <source>
        <dbReference type="SAM" id="MobiDB-lite"/>
    </source>
</evidence>
<dbReference type="EMBL" id="AB701649">
    <property type="protein sequence ID" value="BAL70301.1"/>
    <property type="molecule type" value="mRNA"/>
</dbReference>
<feature type="compositionally biased region" description="Low complexity" evidence="1">
    <location>
        <begin position="162"/>
        <end position="177"/>
    </location>
</feature>
<dbReference type="AlphaFoldDB" id="H7CHK3"/>
<feature type="compositionally biased region" description="Low complexity" evidence="1">
    <location>
        <begin position="187"/>
        <end position="198"/>
    </location>
</feature>
<feature type="region of interest" description="Disordered" evidence="1">
    <location>
        <begin position="118"/>
        <end position="198"/>
    </location>
</feature>
<feature type="compositionally biased region" description="Basic residues" evidence="1">
    <location>
        <begin position="118"/>
        <end position="130"/>
    </location>
</feature>